<evidence type="ECO:0000256" key="1">
    <source>
        <dbReference type="ARBA" id="ARBA00010537"/>
    </source>
</evidence>
<dbReference type="GO" id="GO:0006412">
    <property type="term" value="P:translation"/>
    <property type="evidence" value="ECO:0007669"/>
    <property type="project" value="InterPro"/>
</dbReference>
<accession>A0A061H4X1</accession>
<evidence type="ECO:0000256" key="6">
    <source>
        <dbReference type="SAM" id="SignalP"/>
    </source>
</evidence>
<dbReference type="Proteomes" id="UP000053664">
    <property type="component" value="Unassembled WGS sequence"/>
</dbReference>
<dbReference type="FunFam" id="1.10.10.250:FF:000003">
    <property type="entry name" value="Mitochondrial ribosomal protein L11"/>
    <property type="match status" value="1"/>
</dbReference>
<dbReference type="eggNOG" id="KOG3257">
    <property type="taxonomic scope" value="Eukaryota"/>
</dbReference>
<dbReference type="SUPFAM" id="SSF54747">
    <property type="entry name" value="Ribosomal L11/L12e N-terminal domain"/>
    <property type="match status" value="1"/>
</dbReference>
<dbReference type="HOGENOM" id="CLU_074237_1_0_1"/>
<gene>
    <name evidence="9" type="ORF">PFL1_04821</name>
</gene>
<organism evidence="9 10">
    <name type="scientific">Pseudozyma flocculosa PF-1</name>
    <dbReference type="NCBI Taxonomy" id="1277687"/>
    <lineage>
        <taxon>Eukaryota</taxon>
        <taxon>Fungi</taxon>
        <taxon>Dikarya</taxon>
        <taxon>Basidiomycota</taxon>
        <taxon>Ustilaginomycotina</taxon>
        <taxon>Ustilaginomycetes</taxon>
        <taxon>Ustilaginales</taxon>
        <taxon>Ustilaginaceae</taxon>
        <taxon>Pseudozyma</taxon>
    </lineage>
</organism>
<evidence type="ECO:0000313" key="9">
    <source>
        <dbReference type="EMBL" id="EPQ27683.1"/>
    </source>
</evidence>
<dbReference type="Gene3D" id="3.30.1550.10">
    <property type="entry name" value="Ribosomal protein L11/L12, N-terminal domain"/>
    <property type="match status" value="1"/>
</dbReference>
<dbReference type="PANTHER" id="PTHR11661">
    <property type="entry name" value="60S RIBOSOMAL PROTEIN L12"/>
    <property type="match status" value="1"/>
</dbReference>
<dbReference type="HAMAP" id="MF_00736">
    <property type="entry name" value="Ribosomal_uL11"/>
    <property type="match status" value="1"/>
</dbReference>
<dbReference type="GO" id="GO:0005762">
    <property type="term" value="C:mitochondrial large ribosomal subunit"/>
    <property type="evidence" value="ECO:0007669"/>
    <property type="project" value="TreeGrafter"/>
</dbReference>
<dbReference type="GO" id="GO:0003735">
    <property type="term" value="F:structural constituent of ribosome"/>
    <property type="evidence" value="ECO:0007669"/>
    <property type="project" value="InterPro"/>
</dbReference>
<dbReference type="InterPro" id="IPR020783">
    <property type="entry name" value="Ribosomal_uL11_C"/>
</dbReference>
<proteinExistence type="inferred from homology"/>
<evidence type="ECO:0000313" key="10">
    <source>
        <dbReference type="Proteomes" id="UP000053664"/>
    </source>
</evidence>
<evidence type="ECO:0000259" key="8">
    <source>
        <dbReference type="Pfam" id="PF03946"/>
    </source>
</evidence>
<reference evidence="9 10" key="1">
    <citation type="journal article" date="2013" name="Plant Cell">
        <title>The transition from a phytopathogenic smut ancestor to an anamorphic biocontrol agent deciphered by comparative whole-genome analysis.</title>
        <authorList>
            <person name="Lefebvre F."/>
            <person name="Joly D.L."/>
            <person name="Labbe C."/>
            <person name="Teichmann B."/>
            <person name="Linning R."/>
            <person name="Belzile F."/>
            <person name="Bakkeren G."/>
            <person name="Belanger R.R."/>
        </authorList>
    </citation>
    <scope>NUCLEOTIDE SEQUENCE [LARGE SCALE GENOMIC DNA]</scope>
    <source>
        <strain evidence="9 10">PF-1</strain>
    </source>
</reference>
<evidence type="ECO:0000256" key="3">
    <source>
        <dbReference type="ARBA" id="ARBA00023274"/>
    </source>
</evidence>
<dbReference type="InterPro" id="IPR020784">
    <property type="entry name" value="Ribosomal_uL11_N"/>
</dbReference>
<dbReference type="SMART" id="SM00649">
    <property type="entry name" value="RL11"/>
    <property type="match status" value="1"/>
</dbReference>
<dbReference type="InterPro" id="IPR036796">
    <property type="entry name" value="Ribosomal_uL11_N_sf"/>
</dbReference>
<dbReference type="NCBIfam" id="TIGR01632">
    <property type="entry name" value="L11_bact"/>
    <property type="match status" value="1"/>
</dbReference>
<dbReference type="InterPro" id="IPR006519">
    <property type="entry name" value="Ribosomal_uL11_bac-typ"/>
</dbReference>
<dbReference type="GeneID" id="19318921"/>
<comment type="similarity">
    <text evidence="1 5">Belongs to the universal ribosomal protein uL11 family.</text>
</comment>
<feature type="domain" description="Large ribosomal subunit protein uL11 C-terminal" evidence="7">
    <location>
        <begin position="81"/>
        <end position="149"/>
    </location>
</feature>
<dbReference type="OrthoDB" id="1091498at2759"/>
<keyword evidence="2 5" id="KW-0689">Ribosomal protein</keyword>
<dbReference type="AlphaFoldDB" id="A0A061H4X1"/>
<dbReference type="CDD" id="cd00349">
    <property type="entry name" value="Ribosomal_L11"/>
    <property type="match status" value="1"/>
</dbReference>
<dbReference type="EMBL" id="KE361638">
    <property type="protein sequence ID" value="EPQ27683.1"/>
    <property type="molecule type" value="Genomic_DNA"/>
</dbReference>
<dbReference type="SUPFAM" id="SSF46906">
    <property type="entry name" value="Ribosomal protein L11, C-terminal domain"/>
    <property type="match status" value="1"/>
</dbReference>
<dbReference type="InterPro" id="IPR000911">
    <property type="entry name" value="Ribosomal_uL11"/>
</dbReference>
<dbReference type="KEGG" id="pfp:PFL1_04821"/>
<dbReference type="RefSeq" id="XP_007880540.1">
    <property type="nucleotide sequence ID" value="XM_007882349.1"/>
</dbReference>
<sequence length="151" mass="15484">MSKKGGAAAAMSAAASIVKLVVPAGKASAQPPVGPALGAKGVKAMDFAKEFNAKTAHLEPGLPTPAIVTIQPDRTFSFEIRTPPTSLLLKRAAGISTGSGKAGSEVAGTLTMKHIYEIAKIKMQDVSGVEEEQLCKVIAGSARSMGLRIVQ</sequence>
<evidence type="ECO:0000256" key="5">
    <source>
        <dbReference type="RuleBase" id="RU003978"/>
    </source>
</evidence>
<dbReference type="Pfam" id="PF03946">
    <property type="entry name" value="Ribosomal_L11_N"/>
    <property type="match status" value="1"/>
</dbReference>
<name>A0A061H4X1_9BASI</name>
<keyword evidence="6" id="KW-0732">Signal</keyword>
<dbReference type="GO" id="GO:0070180">
    <property type="term" value="F:large ribosomal subunit rRNA binding"/>
    <property type="evidence" value="ECO:0007669"/>
    <property type="project" value="TreeGrafter"/>
</dbReference>
<dbReference type="Pfam" id="PF00298">
    <property type="entry name" value="Ribosomal_L11"/>
    <property type="match status" value="1"/>
</dbReference>
<dbReference type="InterPro" id="IPR036769">
    <property type="entry name" value="Ribosomal_uL11_C_sf"/>
</dbReference>
<feature type="chain" id="PRO_5001599729" description="Large ribosomal subunit protein uL11m" evidence="6">
    <location>
        <begin position="30"/>
        <end position="151"/>
    </location>
</feature>
<evidence type="ECO:0000256" key="2">
    <source>
        <dbReference type="ARBA" id="ARBA00022980"/>
    </source>
</evidence>
<keyword evidence="3 5" id="KW-0687">Ribonucleoprotein</keyword>
<feature type="signal peptide" evidence="6">
    <location>
        <begin position="1"/>
        <end position="29"/>
    </location>
</feature>
<dbReference type="PANTHER" id="PTHR11661:SF1">
    <property type="entry name" value="LARGE RIBOSOMAL SUBUNIT PROTEIN UL11M"/>
    <property type="match status" value="1"/>
</dbReference>
<feature type="domain" description="Large ribosomal subunit protein uL11 N-terminal" evidence="8">
    <location>
        <begin position="18"/>
        <end position="76"/>
    </location>
</feature>
<evidence type="ECO:0000256" key="4">
    <source>
        <dbReference type="ARBA" id="ARBA00040104"/>
    </source>
</evidence>
<protein>
    <recommendedName>
        <fullName evidence="4">Large ribosomal subunit protein uL11m</fullName>
    </recommendedName>
</protein>
<evidence type="ECO:0000259" key="7">
    <source>
        <dbReference type="Pfam" id="PF00298"/>
    </source>
</evidence>
<dbReference type="Gene3D" id="1.10.10.250">
    <property type="entry name" value="Ribosomal protein L11, C-terminal domain"/>
    <property type="match status" value="1"/>
</dbReference>